<dbReference type="GO" id="GO:0001678">
    <property type="term" value="P:intracellular glucose homeostasis"/>
    <property type="evidence" value="ECO:0000318"/>
    <property type="project" value="GO_Central"/>
</dbReference>
<dbReference type="Gene3D" id="3.40.50.12620">
    <property type="match status" value="1"/>
</dbReference>
<dbReference type="InParanoid" id="A7RKP6"/>
<dbReference type="HOGENOM" id="CLU_031122_0_0_1"/>
<feature type="non-terminal residue" evidence="3">
    <location>
        <position position="1"/>
    </location>
</feature>
<dbReference type="GO" id="GO:0034504">
    <property type="term" value="P:protein localization to nucleus"/>
    <property type="evidence" value="ECO:0000318"/>
    <property type="project" value="GO_Central"/>
</dbReference>
<keyword evidence="1" id="KW-0119">Carbohydrate metabolism</keyword>
<evidence type="ECO:0000256" key="1">
    <source>
        <dbReference type="ARBA" id="ARBA00023277"/>
    </source>
</evidence>
<reference evidence="3 4" key="1">
    <citation type="journal article" date="2007" name="Science">
        <title>Sea anemone genome reveals ancestral eumetazoan gene repertoire and genomic organization.</title>
        <authorList>
            <person name="Putnam N.H."/>
            <person name="Srivastava M."/>
            <person name="Hellsten U."/>
            <person name="Dirks B."/>
            <person name="Chapman J."/>
            <person name="Salamov A."/>
            <person name="Terry A."/>
            <person name="Shapiro H."/>
            <person name="Lindquist E."/>
            <person name="Kapitonov V.V."/>
            <person name="Jurka J."/>
            <person name="Genikhovich G."/>
            <person name="Grigoriev I.V."/>
            <person name="Lucas S.M."/>
            <person name="Steele R.E."/>
            <person name="Finnerty J.R."/>
            <person name="Technau U."/>
            <person name="Martindale M.Q."/>
            <person name="Rokhsar D.S."/>
        </authorList>
    </citation>
    <scope>NUCLEOTIDE SEQUENCE [LARGE SCALE GENOMIC DNA]</scope>
    <source>
        <strain evidence="4">CH2 X CH6</strain>
    </source>
</reference>
<sequence length="540" mass="59196">MAEEAVEPITELSNNLTLDLDTSDPGEIVSKLYQCDKELFDGWNNYPSMLCEDTIHVVSQLAKACLRVLKNRGLIVISGCGTSGRLAFATSKKFNALAKSQGSLGANPYDYLISGGDEALFSSREIPEDDWEQGQADLIALCKGQANVLYIGVTCGLSAPYVAGQLDYCLDNPDLFTSVLVGFNPVHMSRKAPIEGWSKTFYDVACKLQDCKNGIILNPVLGPEAITGSTRMKGGSATKMIIETALFLAHLQVPNTPGGGMNLSPLDLLQEYKHVLHETYSHLKELTEAVSICGESLKNKGHVYYVSWGSVGFLPLLDAAECVPTFSSNFHDIRAFMDGGFTSLGNKEGQLLSLDISLLEFENNMLPHVSCLDSVVFVCLSGVHLPKLQEVVIKLSTQQANIIVICLPQLYKDCINLANDITYIVLNMGSELVQLVYYESLLELSVKWVLNCLSTGAHILKGKVLQNYMIDLKVSNNKLFHRAISIISKFGSCSKEDSFKALLKSIYRCDEVNKGIINMVTSQHIRASMAREQVVPLAIL</sequence>
<dbReference type="FunFam" id="1.10.8.1080:FF:000005">
    <property type="entry name" value="Predicted protein"/>
    <property type="match status" value="1"/>
</dbReference>
<dbReference type="InterPro" id="IPR046348">
    <property type="entry name" value="SIS_dom_sf"/>
</dbReference>
<keyword evidence="4" id="KW-1185">Reference proteome</keyword>
<dbReference type="PANTHER" id="PTHR10088">
    <property type="entry name" value="GLUCOKINASE REGULATORY PROTEIN"/>
    <property type="match status" value="1"/>
</dbReference>
<dbReference type="InterPro" id="IPR054017">
    <property type="entry name" value="GKRP_SIS_2"/>
</dbReference>
<dbReference type="AlphaFoldDB" id="A7RKP6"/>
<dbReference type="Pfam" id="PF20741">
    <property type="entry name" value="GKRP-like_C"/>
    <property type="match status" value="1"/>
</dbReference>
<dbReference type="GO" id="GO:0019210">
    <property type="term" value="F:kinase inhibitor activity"/>
    <property type="evidence" value="ECO:0000318"/>
    <property type="project" value="GO_Central"/>
</dbReference>
<gene>
    <name evidence="3" type="ORF">NEMVEDRAFT_v1g84710</name>
</gene>
<dbReference type="FunFam" id="3.40.50.12620:FF:000001">
    <property type="entry name" value="Glucokinase regulatory protein"/>
    <property type="match status" value="1"/>
</dbReference>
<dbReference type="Pfam" id="PF22198">
    <property type="entry name" value="GKRP_SIS_2"/>
    <property type="match status" value="1"/>
</dbReference>
<feature type="domain" description="SIS" evidence="2">
    <location>
        <begin position="65"/>
        <end position="257"/>
    </location>
</feature>
<proteinExistence type="predicted"/>
<dbReference type="PROSITE" id="PS51464">
    <property type="entry name" value="SIS"/>
    <property type="match status" value="1"/>
</dbReference>
<evidence type="ECO:0000313" key="4">
    <source>
        <dbReference type="Proteomes" id="UP000001593"/>
    </source>
</evidence>
<dbReference type="PANTHER" id="PTHR10088:SF4">
    <property type="entry name" value="GLUCOKINASE REGULATORY PROTEIN"/>
    <property type="match status" value="1"/>
</dbReference>
<evidence type="ECO:0000259" key="2">
    <source>
        <dbReference type="PROSITE" id="PS51464"/>
    </source>
</evidence>
<accession>A7RKP6</accession>
<dbReference type="InterPro" id="IPR040190">
    <property type="entry name" value="MURQ/GCKR"/>
</dbReference>
<dbReference type="Gene3D" id="3.40.50.10490">
    <property type="entry name" value="Glucose-6-phosphate isomerase like protein, domain 1"/>
    <property type="match status" value="1"/>
</dbReference>
<dbReference type="SUPFAM" id="SSF53697">
    <property type="entry name" value="SIS domain"/>
    <property type="match status" value="2"/>
</dbReference>
<protein>
    <recommendedName>
        <fullName evidence="2">SIS domain-containing protein</fullName>
    </recommendedName>
</protein>
<dbReference type="InterPro" id="IPR001347">
    <property type="entry name" value="SIS_dom"/>
</dbReference>
<dbReference type="PROSITE" id="PS01272">
    <property type="entry name" value="GCKR"/>
    <property type="match status" value="1"/>
</dbReference>
<dbReference type="FunFam" id="3.40.50.10490:FF:000124">
    <property type="entry name" value="Predicted protein"/>
    <property type="match status" value="1"/>
</dbReference>
<dbReference type="EMBL" id="DS469516">
    <property type="protein sequence ID" value="EDO48022.1"/>
    <property type="molecule type" value="Genomic_DNA"/>
</dbReference>
<dbReference type="Pfam" id="PF22645">
    <property type="entry name" value="GKRP_SIS_N"/>
    <property type="match status" value="1"/>
</dbReference>
<dbReference type="eggNOG" id="ENOG502QS2J">
    <property type="taxonomic scope" value="Eukaryota"/>
</dbReference>
<dbReference type="GO" id="GO:0141089">
    <property type="term" value="F:glucose sensor activity"/>
    <property type="evidence" value="ECO:0000318"/>
    <property type="project" value="GO_Central"/>
</dbReference>
<organism evidence="3 4">
    <name type="scientific">Nematostella vectensis</name>
    <name type="common">Starlet sea anemone</name>
    <dbReference type="NCBI Taxonomy" id="45351"/>
    <lineage>
        <taxon>Eukaryota</taxon>
        <taxon>Metazoa</taxon>
        <taxon>Cnidaria</taxon>
        <taxon>Anthozoa</taxon>
        <taxon>Hexacorallia</taxon>
        <taxon>Actiniaria</taxon>
        <taxon>Edwardsiidae</taxon>
        <taxon>Nematostella</taxon>
    </lineage>
</organism>
<name>A7RKP6_NEMVE</name>
<dbReference type="Gene3D" id="1.10.8.1080">
    <property type="match status" value="1"/>
</dbReference>
<dbReference type="PhylomeDB" id="A7RKP6"/>
<dbReference type="OMA" id="WESADYE"/>
<dbReference type="InterPro" id="IPR005486">
    <property type="entry name" value="Glucokinase_regulatory_CS"/>
</dbReference>
<dbReference type="STRING" id="45351.A7RKP6"/>
<evidence type="ECO:0000313" key="3">
    <source>
        <dbReference type="EMBL" id="EDO48022.1"/>
    </source>
</evidence>
<dbReference type="GO" id="GO:1901135">
    <property type="term" value="P:carbohydrate derivative metabolic process"/>
    <property type="evidence" value="ECO:0007669"/>
    <property type="project" value="InterPro"/>
</dbReference>
<dbReference type="Proteomes" id="UP000001593">
    <property type="component" value="Unassembled WGS sequence"/>
</dbReference>
<dbReference type="GO" id="GO:0005654">
    <property type="term" value="C:nucleoplasm"/>
    <property type="evidence" value="ECO:0000318"/>
    <property type="project" value="GO_Central"/>
</dbReference>
<dbReference type="GO" id="GO:0070095">
    <property type="term" value="F:fructose-6-phosphate binding"/>
    <property type="evidence" value="ECO:0000318"/>
    <property type="project" value="GO_Central"/>
</dbReference>